<dbReference type="EMBL" id="BDOQ01000003">
    <property type="protein sequence ID" value="GBG13739.1"/>
    <property type="molecule type" value="Genomic_DNA"/>
</dbReference>
<dbReference type="OrthoDB" id="8527163at2"/>
<evidence type="ECO:0000313" key="2">
    <source>
        <dbReference type="EMBL" id="GBG13739.1"/>
    </source>
</evidence>
<evidence type="ECO:0000259" key="1">
    <source>
        <dbReference type="Pfam" id="PF07195"/>
    </source>
</evidence>
<keyword evidence="2" id="KW-0969">Cilium</keyword>
<dbReference type="RefSeq" id="WP_109014908.1">
    <property type="nucleotide sequence ID" value="NZ_BDOQ01000003.1"/>
</dbReference>
<gene>
    <name evidence="2" type="ORF">NMK_1290</name>
</gene>
<keyword evidence="2" id="KW-0282">Flagellum</keyword>
<dbReference type="PANTHER" id="PTHR30288:SF0">
    <property type="entry name" value="FLAGELLAR HOOK-ASSOCIATED PROTEIN 2"/>
    <property type="match status" value="1"/>
</dbReference>
<feature type="domain" description="Flagellar hook-associated protein 2 C-terminal" evidence="1">
    <location>
        <begin position="110"/>
        <end position="253"/>
    </location>
</feature>
<keyword evidence="3" id="KW-1185">Reference proteome</keyword>
<protein>
    <submittedName>
        <fullName evidence="2">Flagellar hook-associated protein 2</fullName>
    </submittedName>
</protein>
<reference evidence="2 3" key="1">
    <citation type="journal article" date="2018" name="Environ. Microbiol.">
        <title>Isolation and genomic characterization of Novimethylophilus kurashikiensis gen. nov. sp. nov., a new lanthanide-dependent methylotrophic species of Methylophilaceae.</title>
        <authorList>
            <person name="Lv H."/>
            <person name="Sahin N."/>
            <person name="Tani A."/>
        </authorList>
    </citation>
    <scope>NUCLEOTIDE SEQUENCE [LARGE SCALE GENOMIC DNA]</scope>
    <source>
        <strain evidence="2 3">La2-4</strain>
    </source>
</reference>
<dbReference type="Proteomes" id="UP000245081">
    <property type="component" value="Unassembled WGS sequence"/>
</dbReference>
<accession>A0A2R5F7D5</accession>
<proteinExistence type="predicted"/>
<name>A0A2R5F7D5_9PROT</name>
<dbReference type="GO" id="GO:0009421">
    <property type="term" value="C:bacterial-type flagellum filament cap"/>
    <property type="evidence" value="ECO:0007669"/>
    <property type="project" value="InterPro"/>
</dbReference>
<keyword evidence="2" id="KW-0966">Cell projection</keyword>
<dbReference type="GO" id="GO:0007155">
    <property type="term" value="P:cell adhesion"/>
    <property type="evidence" value="ECO:0007669"/>
    <property type="project" value="InterPro"/>
</dbReference>
<sequence length="294" mass="31315">MTMSATPYIAAFSQLRSQALSSLIGPDQDGSSLFMAAISGQWPSQGASGDLWSTLSPSSSGTGLSATGRNLALFDPESAYQMMTVINNKDVLYKAQYFELNSMKDGLASMQQAAQSLDITSAMDNDSIRSQLQSFVDRFNSWIKQFGADMQQGGLLAGTQAAQVARRELDQSIKNMFFGVQDGVHGLADLGISIDARTGNAVLDTAKLDSMLASNKQGVVDTVQAFAANFAEAAKLLNSDGNFMPRQLDNLNRAIHYIDDHSSALQAEFGTGDAVHPTGAIAQALAAYNRVFGS</sequence>
<dbReference type="InterPro" id="IPR010809">
    <property type="entry name" value="FliD_C"/>
</dbReference>
<dbReference type="GO" id="GO:0071973">
    <property type="term" value="P:bacterial-type flagellum-dependent cell motility"/>
    <property type="evidence" value="ECO:0007669"/>
    <property type="project" value="TreeGrafter"/>
</dbReference>
<dbReference type="PANTHER" id="PTHR30288">
    <property type="entry name" value="FLAGELLAR CAP/ASSEMBLY PROTEIN FLID"/>
    <property type="match status" value="1"/>
</dbReference>
<comment type="caution">
    <text evidence="2">The sequence shown here is derived from an EMBL/GenBank/DDBJ whole genome shotgun (WGS) entry which is preliminary data.</text>
</comment>
<organism evidence="2 3">
    <name type="scientific">Novimethylophilus kurashikiensis</name>
    <dbReference type="NCBI Taxonomy" id="1825523"/>
    <lineage>
        <taxon>Bacteria</taxon>
        <taxon>Pseudomonadati</taxon>
        <taxon>Pseudomonadota</taxon>
        <taxon>Betaproteobacteria</taxon>
        <taxon>Nitrosomonadales</taxon>
        <taxon>Methylophilaceae</taxon>
        <taxon>Novimethylophilus</taxon>
    </lineage>
</organism>
<dbReference type="Pfam" id="PF07195">
    <property type="entry name" value="FliD_C"/>
    <property type="match status" value="1"/>
</dbReference>
<evidence type="ECO:0000313" key="3">
    <source>
        <dbReference type="Proteomes" id="UP000245081"/>
    </source>
</evidence>
<dbReference type="InterPro" id="IPR040026">
    <property type="entry name" value="FliD"/>
</dbReference>
<dbReference type="AlphaFoldDB" id="A0A2R5F7D5"/>